<reference evidence="1 2" key="1">
    <citation type="submission" date="2018-08" db="EMBL/GenBank/DDBJ databases">
        <title>A genome reference for cultivated species of the human gut microbiota.</title>
        <authorList>
            <person name="Zou Y."/>
            <person name="Xue W."/>
            <person name="Luo G."/>
        </authorList>
    </citation>
    <scope>NUCLEOTIDE SEQUENCE [LARGE SCALE GENOMIC DNA]</scope>
    <source>
        <strain evidence="1 2">AM28-39</strain>
    </source>
</reference>
<name>A0A3E2XNI8_9FIRM</name>
<protein>
    <recommendedName>
        <fullName evidence="3">Erythromycin esterase family protein</fullName>
    </recommendedName>
</protein>
<evidence type="ECO:0008006" key="3">
    <source>
        <dbReference type="Google" id="ProtNLM"/>
    </source>
</evidence>
<sequence>MDAEELEKIWNQDKLEYTDGYTAEQREKIIEDVKREFEEKDTLQNASAVHLADVLLQNMELGKYIDNAGEINIHRDKMMAENIMWILKQEEARGNGRIFISGHNGHVKKSGNYDANNKVMGNLLADEIGNEYFVIGTDLFQEAIVYGHLQQNFMMR</sequence>
<comment type="caution">
    <text evidence="1">The sequence shown here is derived from an EMBL/GenBank/DDBJ whole genome shotgun (WGS) entry which is preliminary data.</text>
</comment>
<organism evidence="1 2">
    <name type="scientific">Coprococcus catus</name>
    <dbReference type="NCBI Taxonomy" id="116085"/>
    <lineage>
        <taxon>Bacteria</taxon>
        <taxon>Bacillati</taxon>
        <taxon>Bacillota</taxon>
        <taxon>Clostridia</taxon>
        <taxon>Lachnospirales</taxon>
        <taxon>Lachnospiraceae</taxon>
        <taxon>Coprococcus</taxon>
    </lineage>
</organism>
<keyword evidence="2" id="KW-1185">Reference proteome</keyword>
<dbReference type="RefSeq" id="WP_117539167.1">
    <property type="nucleotide sequence ID" value="NZ_QVFD01000003.1"/>
</dbReference>
<gene>
    <name evidence="1" type="ORF">DW747_04815</name>
</gene>
<dbReference type="EMBL" id="QVFD01000003">
    <property type="protein sequence ID" value="RGC49275.1"/>
    <property type="molecule type" value="Genomic_DNA"/>
</dbReference>
<dbReference type="InterPro" id="IPR007815">
    <property type="entry name" value="Emycin_Estase"/>
</dbReference>
<dbReference type="Proteomes" id="UP000261231">
    <property type="component" value="Unassembled WGS sequence"/>
</dbReference>
<accession>A0A3E2XNI8</accession>
<dbReference type="Gene3D" id="3.40.1660.10">
    <property type="entry name" value="EreA-like (biosynthetic domain)"/>
    <property type="match status" value="1"/>
</dbReference>
<evidence type="ECO:0000313" key="2">
    <source>
        <dbReference type="Proteomes" id="UP000261231"/>
    </source>
</evidence>
<dbReference type="SUPFAM" id="SSF159501">
    <property type="entry name" value="EreA/ChaN-like"/>
    <property type="match status" value="1"/>
</dbReference>
<evidence type="ECO:0000313" key="1">
    <source>
        <dbReference type="EMBL" id="RGC49275.1"/>
    </source>
</evidence>
<dbReference type="Pfam" id="PF05139">
    <property type="entry name" value="Erythro_esteras"/>
    <property type="match status" value="1"/>
</dbReference>
<proteinExistence type="predicted"/>
<dbReference type="OrthoDB" id="9810066at2"/>
<dbReference type="GO" id="GO:0046677">
    <property type="term" value="P:response to antibiotic"/>
    <property type="evidence" value="ECO:0007669"/>
    <property type="project" value="InterPro"/>
</dbReference>
<dbReference type="AlphaFoldDB" id="A0A3E2XNI8"/>